<gene>
    <name evidence="1" type="ORF">SAMN05216252_106400</name>
</gene>
<evidence type="ECO:0000313" key="2">
    <source>
        <dbReference type="Proteomes" id="UP000198280"/>
    </source>
</evidence>
<proteinExistence type="predicted"/>
<keyword evidence="2" id="KW-1185">Reference proteome</keyword>
<dbReference type="AlphaFoldDB" id="A0A239FCP1"/>
<dbReference type="Proteomes" id="UP000198280">
    <property type="component" value="Unassembled WGS sequence"/>
</dbReference>
<protein>
    <submittedName>
        <fullName evidence="1">Uncharacterized protein</fullName>
    </submittedName>
</protein>
<name>A0A239FCP1_9ACTN</name>
<dbReference type="RefSeq" id="WP_089224349.1">
    <property type="nucleotide sequence ID" value="NZ_FZOF01000006.1"/>
</dbReference>
<sequence length="128" mass="13137">MPRDPGPRINHGIVIGGDARVGDSALAAGRGAYARKDGADGTAAESLRTALAAIAELRRRLDASEGTQAAREEADALADDLLAGEAERVDGRRVGERLTRLRALVGDATALTGLVTAVHESVRAITGG</sequence>
<evidence type="ECO:0000313" key="1">
    <source>
        <dbReference type="EMBL" id="SNS53844.1"/>
    </source>
</evidence>
<organism evidence="1 2">
    <name type="scientific">Actinacidiphila glaucinigra</name>
    <dbReference type="NCBI Taxonomy" id="235986"/>
    <lineage>
        <taxon>Bacteria</taxon>
        <taxon>Bacillati</taxon>
        <taxon>Actinomycetota</taxon>
        <taxon>Actinomycetes</taxon>
        <taxon>Kitasatosporales</taxon>
        <taxon>Streptomycetaceae</taxon>
        <taxon>Actinacidiphila</taxon>
    </lineage>
</organism>
<reference evidence="1 2" key="1">
    <citation type="submission" date="2017-06" db="EMBL/GenBank/DDBJ databases">
        <authorList>
            <person name="Kim H.J."/>
            <person name="Triplett B.A."/>
        </authorList>
    </citation>
    <scope>NUCLEOTIDE SEQUENCE [LARGE SCALE GENOMIC DNA]</scope>
    <source>
        <strain evidence="1 2">CGMCC 4.1858</strain>
    </source>
</reference>
<accession>A0A239FCP1</accession>
<dbReference type="EMBL" id="FZOF01000006">
    <property type="protein sequence ID" value="SNS53844.1"/>
    <property type="molecule type" value="Genomic_DNA"/>
</dbReference>